<keyword evidence="4 5" id="KW-0472">Membrane</keyword>
<reference evidence="6 7" key="1">
    <citation type="submission" date="2023-07" db="EMBL/GenBank/DDBJ databases">
        <title>Sequencing the genomes of 1000 actinobacteria strains.</title>
        <authorList>
            <person name="Klenk H.-P."/>
        </authorList>
    </citation>
    <scope>NUCLEOTIDE SEQUENCE [LARGE SCALE GENOMIC DNA]</scope>
    <source>
        <strain evidence="6 7">DSM 46740</strain>
    </source>
</reference>
<proteinExistence type="predicted"/>
<dbReference type="Proteomes" id="UP001225356">
    <property type="component" value="Unassembled WGS sequence"/>
</dbReference>
<evidence type="ECO:0000256" key="4">
    <source>
        <dbReference type="ARBA" id="ARBA00023136"/>
    </source>
</evidence>
<evidence type="ECO:0000256" key="2">
    <source>
        <dbReference type="ARBA" id="ARBA00022692"/>
    </source>
</evidence>
<keyword evidence="6" id="KW-0378">Hydrolase</keyword>
<keyword evidence="6" id="KW-0482">Metalloprotease</keyword>
<keyword evidence="7" id="KW-1185">Reference proteome</keyword>
<evidence type="ECO:0000256" key="5">
    <source>
        <dbReference type="SAM" id="Phobius"/>
    </source>
</evidence>
<gene>
    <name evidence="6" type="ORF">J2853_005426</name>
</gene>
<dbReference type="GO" id="GO:0008237">
    <property type="term" value="F:metallopeptidase activity"/>
    <property type="evidence" value="ECO:0007669"/>
    <property type="project" value="UniProtKB-KW"/>
</dbReference>
<keyword evidence="6" id="KW-0645">Protease</keyword>
<dbReference type="RefSeq" id="WP_307562499.1">
    <property type="nucleotide sequence ID" value="NZ_JAUSQU010000001.1"/>
</dbReference>
<dbReference type="EMBL" id="JAUSQU010000001">
    <property type="protein sequence ID" value="MDP9846215.1"/>
    <property type="molecule type" value="Genomic_DNA"/>
</dbReference>
<protein>
    <submittedName>
        <fullName evidence="6">Metalloprotease</fullName>
    </submittedName>
</protein>
<accession>A0ABT9QIK9</accession>
<evidence type="ECO:0000256" key="3">
    <source>
        <dbReference type="ARBA" id="ARBA00022989"/>
    </source>
</evidence>
<comment type="caution">
    <text evidence="6">The sequence shown here is derived from an EMBL/GenBank/DDBJ whole genome shotgun (WGS) entry which is preliminary data.</text>
</comment>
<comment type="subcellular location">
    <subcellularLocation>
        <location evidence="1">Membrane</location>
        <topology evidence="1">Single-pass membrane protein</topology>
    </subcellularLocation>
</comment>
<name>A0ABT9QIK9_9ACTN</name>
<evidence type="ECO:0000256" key="1">
    <source>
        <dbReference type="ARBA" id="ARBA00004167"/>
    </source>
</evidence>
<keyword evidence="2 5" id="KW-0812">Transmembrane</keyword>
<sequence length="270" mass="29295">MNGARDGEAWEPRRPGVIRRVLPTVLAFAVILGGMAYFSGDLQDLLGTAPGSPRSAAATHGLYEETGPIDARCDTLPDDVDADPAASLRALSTCLDRMWAATLAQADLDYERPREVRLIAARDKAACGIDDYDWAGIYCPERRVVNVLIEDWHAFPMMFTLAHEYAHHVQEISGIADQRGSEVFDEAWSRRLELQADCLAAVTLRSSWPNQLENFRRLAGGQSDTTGEQESGYLQSHGSGASSAAWMLRGGQAGTVAACNTWGAPANQVS</sequence>
<evidence type="ECO:0000313" key="6">
    <source>
        <dbReference type="EMBL" id="MDP9846215.1"/>
    </source>
</evidence>
<organism evidence="6 7">
    <name type="scientific">Streptosporangium lutulentum</name>
    <dbReference type="NCBI Taxonomy" id="1461250"/>
    <lineage>
        <taxon>Bacteria</taxon>
        <taxon>Bacillati</taxon>
        <taxon>Actinomycetota</taxon>
        <taxon>Actinomycetes</taxon>
        <taxon>Streptosporangiales</taxon>
        <taxon>Streptosporangiaceae</taxon>
        <taxon>Streptosporangium</taxon>
    </lineage>
</organism>
<dbReference type="Pfam" id="PF04228">
    <property type="entry name" value="Zn_peptidase"/>
    <property type="match status" value="1"/>
</dbReference>
<dbReference type="PANTHER" id="PTHR30168:SF0">
    <property type="entry name" value="INNER MEMBRANE PROTEIN"/>
    <property type="match status" value="1"/>
</dbReference>
<dbReference type="InterPro" id="IPR007343">
    <property type="entry name" value="Uncharacterised_pept_Zn_put"/>
</dbReference>
<feature type="transmembrane region" description="Helical" evidence="5">
    <location>
        <begin position="21"/>
        <end position="40"/>
    </location>
</feature>
<dbReference type="PANTHER" id="PTHR30168">
    <property type="entry name" value="PUTATIVE MEMBRANE PROTEIN YPFJ"/>
    <property type="match status" value="1"/>
</dbReference>
<evidence type="ECO:0000313" key="7">
    <source>
        <dbReference type="Proteomes" id="UP001225356"/>
    </source>
</evidence>
<keyword evidence="3 5" id="KW-1133">Transmembrane helix</keyword>